<feature type="transmembrane region" description="Helical" evidence="9">
    <location>
        <begin position="88"/>
        <end position="111"/>
    </location>
</feature>
<evidence type="ECO:0000313" key="10">
    <source>
        <dbReference type="EMBL" id="QNT04488.1"/>
    </source>
</evidence>
<keyword evidence="4 9" id="KW-0812">Transmembrane</keyword>
<feature type="transmembrane region" description="Helical" evidence="9">
    <location>
        <begin position="192"/>
        <end position="212"/>
    </location>
</feature>
<comment type="similarity">
    <text evidence="8">Belongs to the binding-protein-dependent transport system permease family. LivHM subfamily.</text>
</comment>
<name>A0A7H1J1X2_9GAMM</name>
<feature type="transmembrane region" description="Helical" evidence="9">
    <location>
        <begin position="6"/>
        <end position="24"/>
    </location>
</feature>
<evidence type="ECO:0000313" key="11">
    <source>
        <dbReference type="Proteomes" id="UP000516370"/>
    </source>
</evidence>
<dbReference type="InterPro" id="IPR052157">
    <property type="entry name" value="BCAA_transport_permease"/>
</dbReference>
<dbReference type="RefSeq" id="WP_111607211.1">
    <property type="nucleotide sequence ID" value="NZ_BMLJ01000011.1"/>
</dbReference>
<evidence type="ECO:0000256" key="8">
    <source>
        <dbReference type="ARBA" id="ARBA00037998"/>
    </source>
</evidence>
<keyword evidence="7 9" id="KW-0472">Membrane</keyword>
<evidence type="ECO:0000256" key="9">
    <source>
        <dbReference type="SAM" id="Phobius"/>
    </source>
</evidence>
<keyword evidence="11" id="KW-1185">Reference proteome</keyword>
<sequence length="323" mass="34563">MLDSLIQGLLLGGYYAMLAAGLSLMFGVAKFINLAHGDLAILGAYLVLFGVDWLGLSPWLAVLLSLPVMALVGWLLQKFLFTRTQAAGFLLPLLVTFGLGAVLQNGLFGVFGSDTRSLANYIGDLSWDSWQITNELSVGKLPVMTFAMAIVVLSGLQLMLSFTRLGRSIRATASDPEAAELNGINSHAVHRAVAVIAMVLTGLAGSLLAMRAQVTPYDGPMQLIFAFEAVVIGGIGSLWGTLVGGIVLGISQSLGATLISSQWFQLTGHLVFLAVLSVRFYGTIVHQRGGWWILIKQLAGPMTRWSSQASIKAKATKTRIKNR</sequence>
<dbReference type="Pfam" id="PF02653">
    <property type="entry name" value="BPD_transp_2"/>
    <property type="match status" value="1"/>
</dbReference>
<dbReference type="Proteomes" id="UP000516370">
    <property type="component" value="Chromosome"/>
</dbReference>
<dbReference type="GO" id="GO:0022857">
    <property type="term" value="F:transmembrane transporter activity"/>
    <property type="evidence" value="ECO:0007669"/>
    <property type="project" value="InterPro"/>
</dbReference>
<reference evidence="10 11" key="1">
    <citation type="submission" date="2020-09" db="EMBL/GenBank/DDBJ databases">
        <title>Complete genome sequence of an Arctic sea ice bacterium Marinomonas arctica BSI20414.</title>
        <authorList>
            <person name="Liao L."/>
            <person name="Chen B."/>
        </authorList>
    </citation>
    <scope>NUCLEOTIDE SEQUENCE [LARGE SCALE GENOMIC DNA]</scope>
    <source>
        <strain evidence="10 11">BSI20414</strain>
    </source>
</reference>
<protein>
    <submittedName>
        <fullName evidence="10">Branched-chain amino acid ABC transporter permease</fullName>
    </submittedName>
</protein>
<proteinExistence type="inferred from homology"/>
<feature type="transmembrane region" description="Helical" evidence="9">
    <location>
        <begin position="224"/>
        <end position="251"/>
    </location>
</feature>
<dbReference type="InterPro" id="IPR001851">
    <property type="entry name" value="ABC_transp_permease"/>
</dbReference>
<dbReference type="KEGG" id="mard:IBG28_12220"/>
<organism evidence="10 11">
    <name type="scientific">Marinomonas arctica</name>
    <dbReference type="NCBI Taxonomy" id="383750"/>
    <lineage>
        <taxon>Bacteria</taxon>
        <taxon>Pseudomonadati</taxon>
        <taxon>Pseudomonadota</taxon>
        <taxon>Gammaproteobacteria</taxon>
        <taxon>Oceanospirillales</taxon>
        <taxon>Oceanospirillaceae</taxon>
        <taxon>Marinomonas</taxon>
    </lineage>
</organism>
<keyword evidence="5" id="KW-0029">Amino-acid transport</keyword>
<evidence type="ECO:0000256" key="5">
    <source>
        <dbReference type="ARBA" id="ARBA00022970"/>
    </source>
</evidence>
<feature type="transmembrane region" description="Helical" evidence="9">
    <location>
        <begin position="57"/>
        <end position="76"/>
    </location>
</feature>
<evidence type="ECO:0000256" key="1">
    <source>
        <dbReference type="ARBA" id="ARBA00004429"/>
    </source>
</evidence>
<evidence type="ECO:0000256" key="3">
    <source>
        <dbReference type="ARBA" id="ARBA00022475"/>
    </source>
</evidence>
<dbReference type="PANTHER" id="PTHR11795">
    <property type="entry name" value="BRANCHED-CHAIN AMINO ACID TRANSPORT SYSTEM PERMEASE PROTEIN LIVH"/>
    <property type="match status" value="1"/>
</dbReference>
<feature type="transmembrane region" description="Helical" evidence="9">
    <location>
        <begin position="141"/>
        <end position="160"/>
    </location>
</feature>
<dbReference type="PANTHER" id="PTHR11795:SF445">
    <property type="entry name" value="AMINO ACID ABC TRANSPORTER PERMEASE PROTEIN"/>
    <property type="match status" value="1"/>
</dbReference>
<evidence type="ECO:0000256" key="2">
    <source>
        <dbReference type="ARBA" id="ARBA00022448"/>
    </source>
</evidence>
<evidence type="ECO:0000256" key="4">
    <source>
        <dbReference type="ARBA" id="ARBA00022692"/>
    </source>
</evidence>
<dbReference type="EMBL" id="CP061081">
    <property type="protein sequence ID" value="QNT04488.1"/>
    <property type="molecule type" value="Genomic_DNA"/>
</dbReference>
<dbReference type="CDD" id="cd06582">
    <property type="entry name" value="TM_PBP1_LivH_like"/>
    <property type="match status" value="1"/>
</dbReference>
<dbReference type="AlphaFoldDB" id="A0A7H1J1X2"/>
<keyword evidence="2" id="KW-0813">Transport</keyword>
<evidence type="ECO:0000256" key="6">
    <source>
        <dbReference type="ARBA" id="ARBA00022989"/>
    </source>
</evidence>
<dbReference type="OrthoDB" id="9807115at2"/>
<keyword evidence="3" id="KW-1003">Cell membrane</keyword>
<dbReference type="GO" id="GO:0005886">
    <property type="term" value="C:plasma membrane"/>
    <property type="evidence" value="ECO:0007669"/>
    <property type="project" value="UniProtKB-SubCell"/>
</dbReference>
<dbReference type="GO" id="GO:0006865">
    <property type="term" value="P:amino acid transport"/>
    <property type="evidence" value="ECO:0007669"/>
    <property type="project" value="UniProtKB-KW"/>
</dbReference>
<accession>A0A7H1J1X2</accession>
<evidence type="ECO:0000256" key="7">
    <source>
        <dbReference type="ARBA" id="ARBA00023136"/>
    </source>
</evidence>
<feature type="transmembrane region" description="Helical" evidence="9">
    <location>
        <begin position="31"/>
        <end position="51"/>
    </location>
</feature>
<comment type="subcellular location">
    <subcellularLocation>
        <location evidence="1">Cell inner membrane</location>
        <topology evidence="1">Multi-pass membrane protein</topology>
    </subcellularLocation>
</comment>
<gene>
    <name evidence="10" type="ORF">IBG28_12220</name>
</gene>
<keyword evidence="6 9" id="KW-1133">Transmembrane helix</keyword>